<evidence type="ECO:0000313" key="5">
    <source>
        <dbReference type="EMBL" id="MFF8278446.1"/>
    </source>
</evidence>
<feature type="region of interest" description="Disordered" evidence="3">
    <location>
        <begin position="1"/>
        <end position="36"/>
    </location>
</feature>
<evidence type="ECO:0000256" key="3">
    <source>
        <dbReference type="SAM" id="MobiDB-lite"/>
    </source>
</evidence>
<feature type="compositionally biased region" description="Basic residues" evidence="3">
    <location>
        <begin position="17"/>
        <end position="27"/>
    </location>
</feature>
<gene>
    <name evidence="5" type="ORF">ACF05T_20420</name>
</gene>
<evidence type="ECO:0000256" key="1">
    <source>
        <dbReference type="ARBA" id="ARBA00023015"/>
    </source>
</evidence>
<dbReference type="EMBL" id="JBIBSM010000010">
    <property type="protein sequence ID" value="MFF8278446.1"/>
    <property type="molecule type" value="Genomic_DNA"/>
</dbReference>
<dbReference type="InterPro" id="IPR036271">
    <property type="entry name" value="Tet_transcr_reg_TetR-rel_C_sf"/>
</dbReference>
<keyword evidence="1" id="KW-0805">Transcription regulation</keyword>
<dbReference type="RefSeq" id="WP_391935578.1">
    <property type="nucleotide sequence ID" value="NZ_JBIBSM010000010.1"/>
</dbReference>
<accession>A0ABW6YF23</accession>
<dbReference type="Pfam" id="PF13305">
    <property type="entry name" value="TetR_C_33"/>
    <property type="match status" value="1"/>
</dbReference>
<sequence length="139" mass="15042">MPFRGWALAHPGGLPARPRRPRARPPRTRGGAVPEAARRVRTGSAGLADAAWPYAEGLHADGAIDWSDFEGSLLDKARPAFPDLPPAGAASAPRIRSHLRGLVSLEVYGHLRSQTVRPDKRFDQELTALVRSLNVPTTN</sequence>
<organism evidence="5 6">
    <name type="scientific">Streptomyces lateritius</name>
    <dbReference type="NCBI Taxonomy" id="67313"/>
    <lineage>
        <taxon>Bacteria</taxon>
        <taxon>Bacillati</taxon>
        <taxon>Actinomycetota</taxon>
        <taxon>Actinomycetes</taxon>
        <taxon>Kitasatosporales</taxon>
        <taxon>Streptomycetaceae</taxon>
        <taxon>Streptomyces</taxon>
    </lineage>
</organism>
<evidence type="ECO:0000313" key="6">
    <source>
        <dbReference type="Proteomes" id="UP001603013"/>
    </source>
</evidence>
<comment type="caution">
    <text evidence="5">The sequence shown here is derived from an EMBL/GenBank/DDBJ whole genome shotgun (WGS) entry which is preliminary data.</text>
</comment>
<name>A0ABW6YF23_9ACTN</name>
<evidence type="ECO:0000256" key="2">
    <source>
        <dbReference type="ARBA" id="ARBA00023163"/>
    </source>
</evidence>
<keyword evidence="6" id="KW-1185">Reference proteome</keyword>
<dbReference type="SUPFAM" id="SSF48498">
    <property type="entry name" value="Tetracyclin repressor-like, C-terminal domain"/>
    <property type="match status" value="1"/>
</dbReference>
<dbReference type="Proteomes" id="UP001603013">
    <property type="component" value="Unassembled WGS sequence"/>
</dbReference>
<dbReference type="InterPro" id="IPR025996">
    <property type="entry name" value="MT1864/Rv1816-like_C"/>
</dbReference>
<keyword evidence="2" id="KW-0804">Transcription</keyword>
<protein>
    <submittedName>
        <fullName evidence="5">WHG domain-containing protein</fullName>
    </submittedName>
</protein>
<reference evidence="5 6" key="1">
    <citation type="submission" date="2024-10" db="EMBL/GenBank/DDBJ databases">
        <title>The Natural Products Discovery Center: Release of the First 8490 Sequenced Strains for Exploring Actinobacteria Biosynthetic Diversity.</title>
        <authorList>
            <person name="Kalkreuter E."/>
            <person name="Kautsar S.A."/>
            <person name="Yang D."/>
            <person name="Bader C.D."/>
            <person name="Teijaro C.N."/>
            <person name="Fluegel L."/>
            <person name="Davis C.M."/>
            <person name="Simpson J.R."/>
            <person name="Lauterbach L."/>
            <person name="Steele A.D."/>
            <person name="Gui C."/>
            <person name="Meng S."/>
            <person name="Li G."/>
            <person name="Viehrig K."/>
            <person name="Ye F."/>
            <person name="Su P."/>
            <person name="Kiefer A.F."/>
            <person name="Nichols A."/>
            <person name="Cepeda A.J."/>
            <person name="Yan W."/>
            <person name="Fan B."/>
            <person name="Jiang Y."/>
            <person name="Adhikari A."/>
            <person name="Zheng C.-J."/>
            <person name="Schuster L."/>
            <person name="Cowan T.M."/>
            <person name="Smanski M.J."/>
            <person name="Chevrette M.G."/>
            <person name="De Carvalho L.P.S."/>
            <person name="Shen B."/>
        </authorList>
    </citation>
    <scope>NUCLEOTIDE SEQUENCE [LARGE SCALE GENOMIC DNA]</scope>
    <source>
        <strain evidence="5 6">NPDC015755</strain>
    </source>
</reference>
<proteinExistence type="predicted"/>
<feature type="domain" description="HTH-type transcriptional regulator MT1864/Rv1816-like C-terminal" evidence="4">
    <location>
        <begin position="3"/>
        <end position="129"/>
    </location>
</feature>
<evidence type="ECO:0000259" key="4">
    <source>
        <dbReference type="Pfam" id="PF13305"/>
    </source>
</evidence>
<dbReference type="Gene3D" id="1.10.357.10">
    <property type="entry name" value="Tetracycline Repressor, domain 2"/>
    <property type="match status" value="1"/>
</dbReference>